<dbReference type="NCBIfam" id="TIGR03831">
    <property type="entry name" value="YgiT_finger"/>
    <property type="match status" value="1"/>
</dbReference>
<feature type="region of interest" description="Disordered" evidence="4">
    <location>
        <begin position="134"/>
        <end position="153"/>
    </location>
</feature>
<evidence type="ECO:0000259" key="5">
    <source>
        <dbReference type="PROSITE" id="PS50943"/>
    </source>
</evidence>
<dbReference type="InterPro" id="IPR022452">
    <property type="entry name" value="MqsA"/>
</dbReference>
<keyword evidence="1" id="KW-0805">Transcription regulation</keyword>
<evidence type="ECO:0000256" key="4">
    <source>
        <dbReference type="SAM" id="MobiDB-lite"/>
    </source>
</evidence>
<dbReference type="EMBL" id="JAEMHL010000001">
    <property type="protein sequence ID" value="MBJ6748981.1"/>
    <property type="molecule type" value="Genomic_DNA"/>
</dbReference>
<dbReference type="InterPro" id="IPR022453">
    <property type="entry name" value="Znf_MqsA-type"/>
</dbReference>
<reference evidence="6 7" key="1">
    <citation type="submission" date="2020-12" db="EMBL/GenBank/DDBJ databases">
        <title>Geomonas sp. Red421, isolated from paddy soil.</title>
        <authorList>
            <person name="Xu Z."/>
            <person name="Zhang Z."/>
            <person name="Masuda Y."/>
            <person name="Itoh H."/>
            <person name="Senoo K."/>
        </authorList>
    </citation>
    <scope>NUCLEOTIDE SEQUENCE [LARGE SCALE GENOMIC DNA]</scope>
    <source>
        <strain evidence="6 7">Red421</strain>
    </source>
</reference>
<comment type="caution">
    <text evidence="6">The sequence shown here is derived from an EMBL/GenBank/DDBJ whole genome shotgun (WGS) entry which is preliminary data.</text>
</comment>
<dbReference type="NCBIfam" id="TIGR03830">
    <property type="entry name" value="CxxCG_CxxCG_HTH"/>
    <property type="match status" value="1"/>
</dbReference>
<accession>A0ABS0Y9I8</accession>
<gene>
    <name evidence="6" type="ORF">JFN91_02020</name>
</gene>
<dbReference type="InterPro" id="IPR001387">
    <property type="entry name" value="Cro/C1-type_HTH"/>
</dbReference>
<evidence type="ECO:0000256" key="1">
    <source>
        <dbReference type="ARBA" id="ARBA00023015"/>
    </source>
</evidence>
<dbReference type="SUPFAM" id="SSF47413">
    <property type="entry name" value="lambda repressor-like DNA-binding domains"/>
    <property type="match status" value="1"/>
</dbReference>
<feature type="compositionally biased region" description="Basic residues" evidence="4">
    <location>
        <begin position="144"/>
        <end position="153"/>
    </location>
</feature>
<evidence type="ECO:0000313" key="6">
    <source>
        <dbReference type="EMBL" id="MBJ6748981.1"/>
    </source>
</evidence>
<organism evidence="6 7">
    <name type="scientific">Geomonas anaerohicana</name>
    <dbReference type="NCBI Taxonomy" id="2798583"/>
    <lineage>
        <taxon>Bacteria</taxon>
        <taxon>Pseudomonadati</taxon>
        <taxon>Thermodesulfobacteriota</taxon>
        <taxon>Desulfuromonadia</taxon>
        <taxon>Geobacterales</taxon>
        <taxon>Geobacteraceae</taxon>
        <taxon>Geomonas</taxon>
    </lineage>
</organism>
<feature type="domain" description="HTH cro/C1-type" evidence="5">
    <location>
        <begin position="71"/>
        <end position="124"/>
    </location>
</feature>
<keyword evidence="3" id="KW-0804">Transcription</keyword>
<dbReference type="PANTHER" id="PTHR36511">
    <property type="entry name" value="MERR FAMILY BACTERIAL REGULATORY PROTEIN"/>
    <property type="match status" value="1"/>
</dbReference>
<dbReference type="CDD" id="cd00093">
    <property type="entry name" value="HTH_XRE"/>
    <property type="match status" value="1"/>
</dbReference>
<name>A0ABS0Y9I8_9BACT</name>
<dbReference type="InterPro" id="IPR032758">
    <property type="entry name" value="MqsA/HigA-2"/>
</dbReference>
<sequence>MKCPACGKDMVAEVREETLRYGGEVMTLTGMRGQFCSACDEGVWDEQSYRRYTEAQDMLLRTVKEDVSSDIRRIRKELKLTQSELAEAFGVGKVAFSRYERGETRPPAPVVKLLKLIERHPELLKEMQELPLQGRFSRDLPTRPQRRKTAPAP</sequence>
<dbReference type="RefSeq" id="WP_199387541.1">
    <property type="nucleotide sequence ID" value="NZ_JAEMHL010000001.1"/>
</dbReference>
<keyword evidence="7" id="KW-1185">Reference proteome</keyword>
<dbReference type="PROSITE" id="PS50943">
    <property type="entry name" value="HTH_CROC1"/>
    <property type="match status" value="1"/>
</dbReference>
<dbReference type="Gene3D" id="1.10.260.40">
    <property type="entry name" value="lambda repressor-like DNA-binding domains"/>
    <property type="match status" value="1"/>
</dbReference>
<dbReference type="InterPro" id="IPR052359">
    <property type="entry name" value="HTH-type_reg/antitoxin"/>
</dbReference>
<dbReference type="PANTHER" id="PTHR36511:SF4">
    <property type="entry name" value="ANTITOXIN MQSA"/>
    <property type="match status" value="1"/>
</dbReference>
<evidence type="ECO:0000313" key="7">
    <source>
        <dbReference type="Proteomes" id="UP000614714"/>
    </source>
</evidence>
<keyword evidence="2" id="KW-0238">DNA-binding</keyword>
<protein>
    <submittedName>
        <fullName evidence="6">Type II toxin-antitoxin system MqsA family antitoxin</fullName>
    </submittedName>
</protein>
<dbReference type="Pfam" id="PF15731">
    <property type="entry name" value="MqsA_antitoxin"/>
    <property type="match status" value="1"/>
</dbReference>
<dbReference type="InterPro" id="IPR010982">
    <property type="entry name" value="Lambda_DNA-bd_dom_sf"/>
</dbReference>
<dbReference type="SMART" id="SM00530">
    <property type="entry name" value="HTH_XRE"/>
    <property type="match status" value="1"/>
</dbReference>
<dbReference type="Gene3D" id="3.10.20.860">
    <property type="match status" value="1"/>
</dbReference>
<evidence type="ECO:0000256" key="2">
    <source>
        <dbReference type="ARBA" id="ARBA00023125"/>
    </source>
</evidence>
<proteinExistence type="predicted"/>
<dbReference type="Proteomes" id="UP000614714">
    <property type="component" value="Unassembled WGS sequence"/>
</dbReference>
<evidence type="ECO:0000256" key="3">
    <source>
        <dbReference type="ARBA" id="ARBA00023163"/>
    </source>
</evidence>